<sequence length="42" mass="4871">MQKLSIADVDNKNIVENLSTGFFKTLLLIMLSKKRKKYSLLK</sequence>
<organism evidence="1 2">
    <name type="scientific">Jeotgalibacillus soli</name>
    <dbReference type="NCBI Taxonomy" id="889306"/>
    <lineage>
        <taxon>Bacteria</taxon>
        <taxon>Bacillati</taxon>
        <taxon>Bacillota</taxon>
        <taxon>Bacilli</taxon>
        <taxon>Bacillales</taxon>
        <taxon>Caryophanaceae</taxon>
        <taxon>Jeotgalibacillus</taxon>
    </lineage>
</organism>
<gene>
    <name evidence="1" type="ORF">KP78_06650</name>
</gene>
<keyword evidence="2" id="KW-1185">Reference proteome</keyword>
<evidence type="ECO:0000313" key="1">
    <source>
        <dbReference type="EMBL" id="KIL49197.1"/>
    </source>
</evidence>
<proteinExistence type="predicted"/>
<comment type="caution">
    <text evidence="1">The sequence shown here is derived from an EMBL/GenBank/DDBJ whole genome shotgun (WGS) entry which is preliminary data.</text>
</comment>
<dbReference type="AlphaFoldDB" id="A0A0C2VJY1"/>
<dbReference type="Proteomes" id="UP000031938">
    <property type="component" value="Unassembled WGS sequence"/>
</dbReference>
<reference evidence="1 2" key="1">
    <citation type="submission" date="2015-01" db="EMBL/GenBank/DDBJ databases">
        <title>Genome sequencing of Jeotgalibacillus soli.</title>
        <authorList>
            <person name="Goh K.M."/>
            <person name="Chan K.-G."/>
            <person name="Yaakop A.S."/>
            <person name="Ee R."/>
            <person name="Gan H.M."/>
            <person name="Chan C.S."/>
        </authorList>
    </citation>
    <scope>NUCLEOTIDE SEQUENCE [LARGE SCALE GENOMIC DNA]</scope>
    <source>
        <strain evidence="1 2">P9</strain>
    </source>
</reference>
<dbReference type="PATRIC" id="fig|889306.3.peg.663"/>
<name>A0A0C2VJY1_9BACL</name>
<evidence type="ECO:0000313" key="2">
    <source>
        <dbReference type="Proteomes" id="UP000031938"/>
    </source>
</evidence>
<protein>
    <submittedName>
        <fullName evidence="1">Uncharacterized protein</fullName>
    </submittedName>
</protein>
<accession>A0A0C2VJY1</accession>
<dbReference type="EMBL" id="JXRP01000009">
    <property type="protein sequence ID" value="KIL49197.1"/>
    <property type="molecule type" value="Genomic_DNA"/>
</dbReference>